<accession>A0A9P3LIL7</accession>
<feature type="region of interest" description="Disordered" evidence="1">
    <location>
        <begin position="1"/>
        <end position="79"/>
    </location>
</feature>
<proteinExistence type="predicted"/>
<organism evidence="2 3">
    <name type="scientific">Phanerochaete sordida</name>
    <dbReference type="NCBI Taxonomy" id="48140"/>
    <lineage>
        <taxon>Eukaryota</taxon>
        <taxon>Fungi</taxon>
        <taxon>Dikarya</taxon>
        <taxon>Basidiomycota</taxon>
        <taxon>Agaricomycotina</taxon>
        <taxon>Agaricomycetes</taxon>
        <taxon>Polyporales</taxon>
        <taxon>Phanerochaetaceae</taxon>
        <taxon>Phanerochaete</taxon>
    </lineage>
</organism>
<dbReference type="Proteomes" id="UP000703269">
    <property type="component" value="Unassembled WGS sequence"/>
</dbReference>
<feature type="region of interest" description="Disordered" evidence="1">
    <location>
        <begin position="455"/>
        <end position="481"/>
    </location>
</feature>
<keyword evidence="3" id="KW-1185">Reference proteome</keyword>
<reference evidence="2 3" key="1">
    <citation type="submission" date="2021-08" db="EMBL/GenBank/DDBJ databases">
        <title>Draft Genome Sequence of Phanerochaete sordida strain YK-624.</title>
        <authorList>
            <person name="Mori T."/>
            <person name="Dohra H."/>
            <person name="Suzuki T."/>
            <person name="Kawagishi H."/>
            <person name="Hirai H."/>
        </authorList>
    </citation>
    <scope>NUCLEOTIDE SEQUENCE [LARGE SCALE GENOMIC DNA]</scope>
    <source>
        <strain evidence="2 3">YK-624</strain>
    </source>
</reference>
<sequence>MPSILSNLRRSRERSRSKTSSATSPSKAKPLDILPGLTELSEQEEDERTYSAPSSVTYVPPRPQPQTLSPVDLSAKKRDSRRVVLTGVENLSFDDFFALQTPRPAPSPPNARPSSAHAQSPLDNINLRFSGLSFPFSRMPTTPDSLHSIRSSSPTPSCASTASASTVSSAASTSSACARTLTPPTSDDECQDSLTARLTRAPTVKSHRGTIGYVPGPRKQRSASEKSFVDLHWDEEEAAEESEDASWFAQDISDSYMLSPTEREPPALSVTPAGSLSRASGKSRFSKPLPVDPRLSIQSMYPSTQLDPAFPAKRKSYIPSRPPPPPPIRIIDVDCGTNVFIAPPTPEETKCSPTMEEKTEELLVQLATAALTATSLSVPAGPSRLSCISNPTTPTSTTPQSCNFVVQTPTNVRPPPRSVPADISDFVDLVSDSPASADFFVADIDELDLGSLELEWTPDSDDDESLPPTPTSPDSPSFYSEDSMPRIAILSELSLDAIPLEPATPAGSFFYIDNDDDDFRGAAIPDSPSVRPHDDFFSQAQPEKALRSRWSASTLAESFAERRGSGWRSRFAFAGGRKAAPSPTKSTFALRSPTRATFGLSKPAFGSPMKKSAASAPPAPGAAASSGTPSKRASAQSTAGASSSTPVRSPHARQLGRRDSNVSLCASDSGDSVCSEASTASNGLRRKPIPVEIFMRA</sequence>
<evidence type="ECO:0000256" key="1">
    <source>
        <dbReference type="SAM" id="MobiDB-lite"/>
    </source>
</evidence>
<feature type="region of interest" description="Disordered" evidence="1">
    <location>
        <begin position="258"/>
        <end position="291"/>
    </location>
</feature>
<dbReference type="OrthoDB" id="2692698at2759"/>
<feature type="region of interest" description="Disordered" evidence="1">
    <location>
        <begin position="599"/>
        <end position="697"/>
    </location>
</feature>
<feature type="region of interest" description="Disordered" evidence="1">
    <location>
        <begin position="99"/>
        <end position="228"/>
    </location>
</feature>
<dbReference type="AlphaFoldDB" id="A0A9P3LIL7"/>
<evidence type="ECO:0000313" key="3">
    <source>
        <dbReference type="Proteomes" id="UP000703269"/>
    </source>
</evidence>
<comment type="caution">
    <text evidence="2">The sequence shown here is derived from an EMBL/GenBank/DDBJ whole genome shotgun (WGS) entry which is preliminary data.</text>
</comment>
<feature type="compositionally biased region" description="Low complexity" evidence="1">
    <location>
        <begin position="606"/>
        <end position="645"/>
    </location>
</feature>
<evidence type="ECO:0000313" key="2">
    <source>
        <dbReference type="EMBL" id="GJE96298.1"/>
    </source>
</evidence>
<feature type="compositionally biased region" description="Polar residues" evidence="1">
    <location>
        <begin position="139"/>
        <end position="150"/>
    </location>
</feature>
<gene>
    <name evidence="2" type="ORF">PsYK624_124920</name>
</gene>
<feature type="compositionally biased region" description="Polar residues" evidence="1">
    <location>
        <begin position="661"/>
        <end position="682"/>
    </location>
</feature>
<feature type="compositionally biased region" description="Low complexity" evidence="1">
    <location>
        <begin position="151"/>
        <end position="178"/>
    </location>
</feature>
<feature type="compositionally biased region" description="Low complexity" evidence="1">
    <location>
        <begin position="18"/>
        <end position="28"/>
    </location>
</feature>
<protein>
    <submittedName>
        <fullName evidence="2">Uncharacterized protein</fullName>
    </submittedName>
</protein>
<feature type="compositionally biased region" description="Acidic residues" evidence="1">
    <location>
        <begin position="456"/>
        <end position="465"/>
    </location>
</feature>
<name>A0A9P3LIL7_9APHY</name>
<dbReference type="EMBL" id="BPQB01000058">
    <property type="protein sequence ID" value="GJE96298.1"/>
    <property type="molecule type" value="Genomic_DNA"/>
</dbReference>